<proteinExistence type="predicted"/>
<dbReference type="SUPFAM" id="SSF54631">
    <property type="entry name" value="CBS-domain pair"/>
    <property type="match status" value="1"/>
</dbReference>
<dbReference type="EMBL" id="ML121566">
    <property type="protein sequence ID" value="RPB20913.1"/>
    <property type="molecule type" value="Genomic_DNA"/>
</dbReference>
<keyword evidence="5 7" id="KW-0472">Membrane</keyword>
<reference evidence="12 13" key="1">
    <citation type="journal article" date="2018" name="Nat. Ecol. Evol.">
        <title>Pezizomycetes genomes reveal the molecular basis of ectomycorrhizal truffle lifestyle.</title>
        <authorList>
            <person name="Murat C."/>
            <person name="Payen T."/>
            <person name="Noel B."/>
            <person name="Kuo A."/>
            <person name="Morin E."/>
            <person name="Chen J."/>
            <person name="Kohler A."/>
            <person name="Krizsan K."/>
            <person name="Balestrini R."/>
            <person name="Da Silva C."/>
            <person name="Montanini B."/>
            <person name="Hainaut M."/>
            <person name="Levati E."/>
            <person name="Barry K.W."/>
            <person name="Belfiori B."/>
            <person name="Cichocki N."/>
            <person name="Clum A."/>
            <person name="Dockter R.B."/>
            <person name="Fauchery L."/>
            <person name="Guy J."/>
            <person name="Iotti M."/>
            <person name="Le Tacon F."/>
            <person name="Lindquist E.A."/>
            <person name="Lipzen A."/>
            <person name="Malagnac F."/>
            <person name="Mello A."/>
            <person name="Molinier V."/>
            <person name="Miyauchi S."/>
            <person name="Poulain J."/>
            <person name="Riccioni C."/>
            <person name="Rubini A."/>
            <person name="Sitrit Y."/>
            <person name="Splivallo R."/>
            <person name="Traeger S."/>
            <person name="Wang M."/>
            <person name="Zifcakova L."/>
            <person name="Wipf D."/>
            <person name="Zambonelli A."/>
            <person name="Paolocci F."/>
            <person name="Nowrousian M."/>
            <person name="Ottonello S."/>
            <person name="Baldrian P."/>
            <person name="Spatafora J.W."/>
            <person name="Henrissat B."/>
            <person name="Nagy L.G."/>
            <person name="Aury J.M."/>
            <person name="Wincker P."/>
            <person name="Grigoriev I.V."/>
            <person name="Bonfante P."/>
            <person name="Martin F.M."/>
        </authorList>
    </citation>
    <scope>NUCLEOTIDE SEQUENCE [LARGE SCALE GENOMIC DNA]</scope>
    <source>
        <strain evidence="12 13">ATCC MYA-4762</strain>
    </source>
</reference>
<dbReference type="InParanoid" id="A0A3N4LDG0"/>
<keyword evidence="2 7" id="KW-0812">Transmembrane</keyword>
<dbReference type="InterPro" id="IPR046342">
    <property type="entry name" value="CBS_dom_sf"/>
</dbReference>
<dbReference type="AlphaFoldDB" id="A0A3N4LDG0"/>
<dbReference type="OrthoDB" id="5353557at2759"/>
<comment type="subcellular location">
    <subcellularLocation>
        <location evidence="1">Membrane</location>
        <topology evidence="1">Multi-pass membrane protein</topology>
    </subcellularLocation>
</comment>
<keyword evidence="4 7" id="KW-1133">Transmembrane helix</keyword>
<dbReference type="GO" id="GO:0030026">
    <property type="term" value="P:intracellular manganese ion homeostasis"/>
    <property type="evidence" value="ECO:0007669"/>
    <property type="project" value="TreeGrafter"/>
</dbReference>
<evidence type="ECO:0000256" key="9">
    <source>
        <dbReference type="SAM" id="Phobius"/>
    </source>
</evidence>
<evidence type="ECO:0000256" key="6">
    <source>
        <dbReference type="PROSITE-ProRule" id="PRU00703"/>
    </source>
</evidence>
<dbReference type="CDD" id="cd04590">
    <property type="entry name" value="CBS_pair_CorC_HlyC_assoc"/>
    <property type="match status" value="1"/>
</dbReference>
<feature type="compositionally biased region" description="Polar residues" evidence="8">
    <location>
        <begin position="582"/>
        <end position="595"/>
    </location>
</feature>
<dbReference type="FunCoup" id="A0A3N4LDG0">
    <property type="interactions" value="58"/>
</dbReference>
<feature type="compositionally biased region" description="Basic and acidic residues" evidence="8">
    <location>
        <begin position="705"/>
        <end position="717"/>
    </location>
</feature>
<name>A0A3N4LDG0_9PEZI</name>
<dbReference type="FunFam" id="3.10.580.10:FF:000006">
    <property type="entry name" value="DUF21 and CBS domain protein"/>
    <property type="match status" value="1"/>
</dbReference>
<feature type="region of interest" description="Disordered" evidence="8">
    <location>
        <begin position="550"/>
        <end position="724"/>
    </location>
</feature>
<feature type="compositionally biased region" description="Low complexity" evidence="8">
    <location>
        <begin position="559"/>
        <end position="573"/>
    </location>
</feature>
<dbReference type="GO" id="GO:0016020">
    <property type="term" value="C:membrane"/>
    <property type="evidence" value="ECO:0007669"/>
    <property type="project" value="UniProtKB-SubCell"/>
</dbReference>
<protein>
    <submittedName>
        <fullName evidence="12">DUF21-domain-containing protein</fullName>
    </submittedName>
</protein>
<evidence type="ECO:0000256" key="2">
    <source>
        <dbReference type="ARBA" id="ARBA00022692"/>
    </source>
</evidence>
<sequence>MPSSTRHVIRHTPTRPSRGGLSSYAASPVIGLAKGLMLLSANLPRFIHALPAAETHHKLTKQSHHAPHPSGTNHPINVNEHFPAKPVDEAEFWINAAIAMVLVLLGGLFAGLTLGLMGQDEIYLQVIEQSGEGAERIHARRVLRLLQRGKHWVLVTLLLSNVITNETLPIVLDRSLGGGWPAVVSSTVLIVIFGEIIPQSVCVRYGLAIGSYLSPLVLGLMYLMYPVGKPTAMLLDWILGEDHGTVYKKAGLKTLVTLHKTLGTSPADRLNQDEVTIISAVLDLKDKPVVAIMTPINDVFTMSIDDVLDEKTMDAILSAGYSRIPIHAPGEPTNFVGMLLVKILITYDPEDAMKVKDFPLATLPETAPDTSCLDIVNFFQEGKSHMVLVSSSPGENYGALGVVTLEDVIEELIGEEIIDESDVFIDVHKAIRRINPFPFARRNFGHQPHSRMATDSALAATTIAAAVAGLDTSGATEYLRNNSDYFISHGNPSHGDPSANDTNASNTNVPPSPLVAAIDSNDANGAGNVTRRTSLQQIPLDVMAHLKHLGPSNLASNPKKTMSKTIKIKSGSMDEGVMKPSTRLNRSDSTASNRSMRPGSRGYGALVSAGEGGLGDNTDDQPPLITLNESLDNNHVGENHNHGQSHSRHGSDVQSQSGDAEMVAAMRKVARSGSLVEKKKTSGGVPKTVIETTSSEEDGVAGEGSDGKGKENSRGERSPLLWGR</sequence>
<evidence type="ECO:0000256" key="4">
    <source>
        <dbReference type="ARBA" id="ARBA00022989"/>
    </source>
</evidence>
<dbReference type="Pfam" id="PF01595">
    <property type="entry name" value="CNNM"/>
    <property type="match status" value="1"/>
</dbReference>
<dbReference type="Proteomes" id="UP000267821">
    <property type="component" value="Unassembled WGS sequence"/>
</dbReference>
<feature type="transmembrane region" description="Helical" evidence="9">
    <location>
        <begin position="205"/>
        <end position="225"/>
    </location>
</feature>
<evidence type="ECO:0000313" key="13">
    <source>
        <dbReference type="Proteomes" id="UP000267821"/>
    </source>
</evidence>
<feature type="transmembrane region" description="Helical" evidence="9">
    <location>
        <begin position="92"/>
        <end position="116"/>
    </location>
</feature>
<dbReference type="PANTHER" id="PTHR12064">
    <property type="entry name" value="METAL TRANSPORTER CNNM"/>
    <property type="match status" value="1"/>
</dbReference>
<evidence type="ECO:0000259" key="11">
    <source>
        <dbReference type="PROSITE" id="PS51846"/>
    </source>
</evidence>
<dbReference type="Gene3D" id="3.10.580.10">
    <property type="entry name" value="CBS-domain"/>
    <property type="match status" value="1"/>
</dbReference>
<evidence type="ECO:0000313" key="12">
    <source>
        <dbReference type="EMBL" id="RPB20913.1"/>
    </source>
</evidence>
<gene>
    <name evidence="12" type="ORF">L211DRAFT_851934</name>
</gene>
<keyword evidence="6" id="KW-0129">CBS domain</keyword>
<dbReference type="InterPro" id="IPR045095">
    <property type="entry name" value="ACDP"/>
</dbReference>
<dbReference type="GO" id="GO:0010960">
    <property type="term" value="P:magnesium ion homeostasis"/>
    <property type="evidence" value="ECO:0007669"/>
    <property type="project" value="InterPro"/>
</dbReference>
<dbReference type="PANTHER" id="PTHR12064:SF97">
    <property type="entry name" value="METAL TRANSPORTER CNNM-5"/>
    <property type="match status" value="1"/>
</dbReference>
<dbReference type="STRING" id="1051890.A0A3N4LDG0"/>
<evidence type="ECO:0000256" key="1">
    <source>
        <dbReference type="ARBA" id="ARBA00004141"/>
    </source>
</evidence>
<dbReference type="InterPro" id="IPR000644">
    <property type="entry name" value="CBS_dom"/>
</dbReference>
<evidence type="ECO:0000256" key="3">
    <source>
        <dbReference type="ARBA" id="ARBA00022737"/>
    </source>
</evidence>
<keyword evidence="13" id="KW-1185">Reference proteome</keyword>
<feature type="region of interest" description="Disordered" evidence="8">
    <location>
        <begin position="1"/>
        <end position="21"/>
    </location>
</feature>
<evidence type="ECO:0000256" key="7">
    <source>
        <dbReference type="PROSITE-ProRule" id="PRU01193"/>
    </source>
</evidence>
<feature type="transmembrane region" description="Helical" evidence="9">
    <location>
        <begin position="178"/>
        <end position="198"/>
    </location>
</feature>
<dbReference type="PROSITE" id="PS51371">
    <property type="entry name" value="CBS"/>
    <property type="match status" value="1"/>
</dbReference>
<dbReference type="InterPro" id="IPR044751">
    <property type="entry name" value="Ion_transp-like_CBS"/>
</dbReference>
<evidence type="ECO:0000259" key="10">
    <source>
        <dbReference type="PROSITE" id="PS51371"/>
    </source>
</evidence>
<evidence type="ECO:0000256" key="8">
    <source>
        <dbReference type="SAM" id="MobiDB-lite"/>
    </source>
</evidence>
<accession>A0A3N4LDG0</accession>
<organism evidence="12 13">
    <name type="scientific">Terfezia boudieri ATCC MYA-4762</name>
    <dbReference type="NCBI Taxonomy" id="1051890"/>
    <lineage>
        <taxon>Eukaryota</taxon>
        <taxon>Fungi</taxon>
        <taxon>Dikarya</taxon>
        <taxon>Ascomycota</taxon>
        <taxon>Pezizomycotina</taxon>
        <taxon>Pezizomycetes</taxon>
        <taxon>Pezizales</taxon>
        <taxon>Pezizaceae</taxon>
        <taxon>Terfezia</taxon>
    </lineage>
</organism>
<feature type="domain" description="CBS" evidence="10">
    <location>
        <begin position="353"/>
        <end position="420"/>
    </location>
</feature>
<feature type="domain" description="CNNM transmembrane" evidence="11">
    <location>
        <begin position="88"/>
        <end position="274"/>
    </location>
</feature>
<dbReference type="PROSITE" id="PS51846">
    <property type="entry name" value="CNNM"/>
    <property type="match status" value="1"/>
</dbReference>
<evidence type="ECO:0000256" key="5">
    <source>
        <dbReference type="ARBA" id="ARBA00023136"/>
    </source>
</evidence>
<dbReference type="GO" id="GO:0005737">
    <property type="term" value="C:cytoplasm"/>
    <property type="evidence" value="ECO:0007669"/>
    <property type="project" value="TreeGrafter"/>
</dbReference>
<keyword evidence="3" id="KW-0677">Repeat</keyword>
<dbReference type="InterPro" id="IPR002550">
    <property type="entry name" value="CNNM"/>
</dbReference>